<dbReference type="RefSeq" id="WP_343847333.1">
    <property type="nucleotide sequence ID" value="NZ_BAAAEI010000029.1"/>
</dbReference>
<comment type="caution">
    <text evidence="2">The sequence shown here is derived from an EMBL/GenBank/DDBJ whole genome shotgun (WGS) entry which is preliminary data.</text>
</comment>
<dbReference type="InterPro" id="IPR001845">
    <property type="entry name" value="HTH_ArsR_DNA-bd_dom"/>
</dbReference>
<name>A0ABN0XUE4_9ALTE</name>
<dbReference type="Gene3D" id="1.10.10.10">
    <property type="entry name" value="Winged helix-like DNA-binding domain superfamily/Winged helix DNA-binding domain"/>
    <property type="match status" value="1"/>
</dbReference>
<sequence length="210" mass="24369">MQASSDKILYLLKNRGEMTARQLADALQMTAMGARQHLLQLARQNLVSHFSRQGQVGRPKQFWQLTELAQQRFGDMHAHLSLQLLASAKQEFGEQGLEKIIRRREATSRKEYLASMQGLENITDKLMCLSEIRSREGYMASWQEEPGRGYWFMENHCPICTAANQCQQFCRSELELFQACIGEQYHVQRMEHILDGARRCSYLITKKHSK</sequence>
<protein>
    <submittedName>
        <fullName evidence="2">Transcriptional regulator</fullName>
    </submittedName>
</protein>
<reference evidence="2 3" key="1">
    <citation type="journal article" date="2019" name="Int. J. Syst. Evol. Microbiol.">
        <title>The Global Catalogue of Microorganisms (GCM) 10K type strain sequencing project: providing services to taxonomists for standard genome sequencing and annotation.</title>
        <authorList>
            <consortium name="The Broad Institute Genomics Platform"/>
            <consortium name="The Broad Institute Genome Sequencing Center for Infectious Disease"/>
            <person name="Wu L."/>
            <person name="Ma J."/>
        </authorList>
    </citation>
    <scope>NUCLEOTIDE SEQUENCE [LARGE SCALE GENOMIC DNA]</scope>
    <source>
        <strain evidence="2 3">JCM 13378</strain>
    </source>
</reference>
<gene>
    <name evidence="2" type="ORF">GCM10009092_41490</name>
</gene>
<evidence type="ECO:0000259" key="1">
    <source>
        <dbReference type="Pfam" id="PF01022"/>
    </source>
</evidence>
<dbReference type="SUPFAM" id="SSF46785">
    <property type="entry name" value="Winged helix' DNA-binding domain"/>
    <property type="match status" value="1"/>
</dbReference>
<dbReference type="EMBL" id="BAAAEI010000029">
    <property type="protein sequence ID" value="GAA0372931.1"/>
    <property type="molecule type" value="Genomic_DNA"/>
</dbReference>
<evidence type="ECO:0000313" key="2">
    <source>
        <dbReference type="EMBL" id="GAA0372931.1"/>
    </source>
</evidence>
<evidence type="ECO:0000313" key="3">
    <source>
        <dbReference type="Proteomes" id="UP001501757"/>
    </source>
</evidence>
<keyword evidence="3" id="KW-1185">Reference proteome</keyword>
<dbReference type="Pfam" id="PF01022">
    <property type="entry name" value="HTH_5"/>
    <property type="match status" value="1"/>
</dbReference>
<organism evidence="2 3">
    <name type="scientific">Bowmanella denitrificans</name>
    <dbReference type="NCBI Taxonomy" id="366582"/>
    <lineage>
        <taxon>Bacteria</taxon>
        <taxon>Pseudomonadati</taxon>
        <taxon>Pseudomonadota</taxon>
        <taxon>Gammaproteobacteria</taxon>
        <taxon>Alteromonadales</taxon>
        <taxon>Alteromonadaceae</taxon>
        <taxon>Bowmanella</taxon>
    </lineage>
</organism>
<feature type="domain" description="HTH arsR-type" evidence="1">
    <location>
        <begin position="7"/>
        <end position="48"/>
    </location>
</feature>
<proteinExistence type="predicted"/>
<dbReference type="InterPro" id="IPR036388">
    <property type="entry name" value="WH-like_DNA-bd_sf"/>
</dbReference>
<accession>A0ABN0XUE4</accession>
<dbReference type="InterPro" id="IPR036390">
    <property type="entry name" value="WH_DNA-bd_sf"/>
</dbReference>
<dbReference type="Proteomes" id="UP001501757">
    <property type="component" value="Unassembled WGS sequence"/>
</dbReference>